<reference evidence="1" key="1">
    <citation type="journal article" date="2019" name="Sci. Rep.">
        <title>Draft genome of Tanacetum cinerariifolium, the natural source of mosquito coil.</title>
        <authorList>
            <person name="Yamashiro T."/>
            <person name="Shiraishi A."/>
            <person name="Satake H."/>
            <person name="Nakayama K."/>
        </authorList>
    </citation>
    <scope>NUCLEOTIDE SEQUENCE</scope>
</reference>
<sequence length="115" mass="12822">DEPVGSGFQYNETLEGYHLKVNGNVSVFDMSSDQAEQIMKIADNGSSGLKFACEPAVVVKAEINQSSSDNKDLPMLRKKSIGNFLEKRKEKSVLLNLLFFKLEGRPHSCRLTDKI</sequence>
<comment type="caution">
    <text evidence="1">The sequence shown here is derived from an EMBL/GenBank/DDBJ whole genome shotgun (WGS) entry which is preliminary data.</text>
</comment>
<proteinExistence type="predicted"/>
<protein>
    <submittedName>
        <fullName evidence="1">Uncharacterized protein</fullName>
    </submittedName>
</protein>
<evidence type="ECO:0000313" key="1">
    <source>
        <dbReference type="EMBL" id="GFA87639.1"/>
    </source>
</evidence>
<name>A0A699KEQ6_TANCI</name>
<feature type="non-terminal residue" evidence="1">
    <location>
        <position position="1"/>
    </location>
</feature>
<dbReference type="EMBL" id="BKCJ010505472">
    <property type="protein sequence ID" value="GFA87639.1"/>
    <property type="molecule type" value="Genomic_DNA"/>
</dbReference>
<dbReference type="AlphaFoldDB" id="A0A699KEQ6"/>
<organism evidence="1">
    <name type="scientific">Tanacetum cinerariifolium</name>
    <name type="common">Dalmatian daisy</name>
    <name type="synonym">Chrysanthemum cinerariifolium</name>
    <dbReference type="NCBI Taxonomy" id="118510"/>
    <lineage>
        <taxon>Eukaryota</taxon>
        <taxon>Viridiplantae</taxon>
        <taxon>Streptophyta</taxon>
        <taxon>Embryophyta</taxon>
        <taxon>Tracheophyta</taxon>
        <taxon>Spermatophyta</taxon>
        <taxon>Magnoliopsida</taxon>
        <taxon>eudicotyledons</taxon>
        <taxon>Gunneridae</taxon>
        <taxon>Pentapetalae</taxon>
        <taxon>asterids</taxon>
        <taxon>campanulids</taxon>
        <taxon>Asterales</taxon>
        <taxon>Asteraceae</taxon>
        <taxon>Asteroideae</taxon>
        <taxon>Anthemideae</taxon>
        <taxon>Anthemidinae</taxon>
        <taxon>Tanacetum</taxon>
    </lineage>
</organism>
<gene>
    <name evidence="1" type="ORF">Tci_659611</name>
</gene>
<accession>A0A699KEQ6</accession>